<evidence type="ECO:0000313" key="3">
    <source>
        <dbReference type="EMBL" id="ORA98264.1"/>
    </source>
</evidence>
<feature type="compositionally biased region" description="Pro residues" evidence="1">
    <location>
        <begin position="1"/>
        <end position="10"/>
    </location>
</feature>
<dbReference type="Proteomes" id="UP000192760">
    <property type="component" value="Unassembled WGS sequence"/>
</dbReference>
<evidence type="ECO:0000256" key="1">
    <source>
        <dbReference type="SAM" id="MobiDB-lite"/>
    </source>
</evidence>
<accession>A0A1X0F9E4</accession>
<organism evidence="3 4">
    <name type="scientific">Mycobacterium mantenii</name>
    <dbReference type="NCBI Taxonomy" id="560555"/>
    <lineage>
        <taxon>Bacteria</taxon>
        <taxon>Bacillati</taxon>
        <taxon>Actinomycetota</taxon>
        <taxon>Actinomycetes</taxon>
        <taxon>Mycobacteriales</taxon>
        <taxon>Mycobacteriaceae</taxon>
        <taxon>Mycobacterium</taxon>
        <taxon>Mycobacterium avium complex (MAC)</taxon>
    </lineage>
</organism>
<sequence length="182" mass="18669">MAGDLPPAPGSGPRVSPPGSTQWAPVFPTQSHRRSRTWPSVALAGVATVVAIAALVVALTRPTATKPTTTSTPTYSAAEATTAQRQLCDTYKQVARAVQADTNGHDVALGRIALTNAAAMLDDASANPALGATYRDPAHALAAAYRQGTAMGNRDVATDAQFQAALDDINAKDAAMKKVCGS</sequence>
<feature type="compositionally biased region" description="Low complexity" evidence="1">
    <location>
        <begin position="11"/>
        <end position="20"/>
    </location>
</feature>
<comment type="caution">
    <text evidence="3">The sequence shown here is derived from an EMBL/GenBank/DDBJ whole genome shotgun (WGS) entry which is preliminary data.</text>
</comment>
<feature type="transmembrane region" description="Helical" evidence="2">
    <location>
        <begin position="41"/>
        <end position="60"/>
    </location>
</feature>
<keyword evidence="2" id="KW-0812">Transmembrane</keyword>
<reference evidence="3 4" key="1">
    <citation type="submission" date="2017-02" db="EMBL/GenBank/DDBJ databases">
        <title>The new phylogeny of genus Mycobacterium.</title>
        <authorList>
            <person name="Tortoli E."/>
            <person name="Trovato A."/>
            <person name="Cirillo D.M."/>
        </authorList>
    </citation>
    <scope>NUCLEOTIDE SEQUENCE [LARGE SCALE GENOMIC DNA]</scope>
    <source>
        <strain evidence="3 4">DSM 45255</strain>
    </source>
</reference>
<evidence type="ECO:0000313" key="4">
    <source>
        <dbReference type="Proteomes" id="UP000192760"/>
    </source>
</evidence>
<proteinExistence type="predicted"/>
<feature type="region of interest" description="Disordered" evidence="1">
    <location>
        <begin position="1"/>
        <end position="34"/>
    </location>
</feature>
<dbReference type="RefSeq" id="WP_083099552.1">
    <property type="nucleotide sequence ID" value="NZ_AP022590.1"/>
</dbReference>
<protein>
    <submittedName>
        <fullName evidence="3">Uncharacterized protein</fullName>
    </submittedName>
</protein>
<keyword evidence="2" id="KW-1133">Transmembrane helix</keyword>
<gene>
    <name evidence="3" type="ORF">BST30_26050</name>
</gene>
<dbReference type="EMBL" id="MVHW01000047">
    <property type="protein sequence ID" value="ORA98264.1"/>
    <property type="molecule type" value="Genomic_DNA"/>
</dbReference>
<dbReference type="AlphaFoldDB" id="A0A1X0F9E4"/>
<evidence type="ECO:0000256" key="2">
    <source>
        <dbReference type="SAM" id="Phobius"/>
    </source>
</evidence>
<keyword evidence="2" id="KW-0472">Membrane</keyword>
<name>A0A1X0F9E4_MYCNT</name>